<protein>
    <submittedName>
        <fullName evidence="1">Phage tail protein</fullName>
    </submittedName>
</protein>
<dbReference type="Pfam" id="PF05489">
    <property type="entry name" value="Phage_tail_X"/>
    <property type="match status" value="1"/>
</dbReference>
<accession>A0A5N3PH59</accession>
<dbReference type="AlphaFoldDB" id="A0A5N3PH59"/>
<organism evidence="1 2">
    <name type="scientific">Microvirga brassicacearum</name>
    <dbReference type="NCBI Taxonomy" id="2580413"/>
    <lineage>
        <taxon>Bacteria</taxon>
        <taxon>Pseudomonadati</taxon>
        <taxon>Pseudomonadota</taxon>
        <taxon>Alphaproteobacteria</taxon>
        <taxon>Hyphomicrobiales</taxon>
        <taxon>Methylobacteriaceae</taxon>
        <taxon>Microvirga</taxon>
    </lineage>
</organism>
<dbReference type="InterPro" id="IPR008861">
    <property type="entry name" value="GpX-like"/>
</dbReference>
<dbReference type="RefSeq" id="WP_150942133.1">
    <property type="nucleotide sequence ID" value="NZ_VCMV01000003.1"/>
</dbReference>
<dbReference type="Proteomes" id="UP000325684">
    <property type="component" value="Unassembled WGS sequence"/>
</dbReference>
<dbReference type="OrthoDB" id="8241931at2"/>
<evidence type="ECO:0000313" key="1">
    <source>
        <dbReference type="EMBL" id="KAB0269076.1"/>
    </source>
</evidence>
<name>A0A5N3PH59_9HYPH</name>
<keyword evidence="2" id="KW-1185">Reference proteome</keyword>
<sequence length="77" mass="8540">MTTTVETYTVATEGLTLSGMVWRRFKKPMFGMVERILAMNQNLASVGPYLPVGTKVSIPIDPPSTDVLSRPVVQLWD</sequence>
<gene>
    <name evidence="1" type="ORF">FEZ63_02915</name>
</gene>
<evidence type="ECO:0000313" key="2">
    <source>
        <dbReference type="Proteomes" id="UP000325684"/>
    </source>
</evidence>
<dbReference type="EMBL" id="VCMV01000003">
    <property type="protein sequence ID" value="KAB0269076.1"/>
    <property type="molecule type" value="Genomic_DNA"/>
</dbReference>
<reference evidence="1 2" key="1">
    <citation type="journal article" date="2019" name="Microorganisms">
        <title>Genome Insights into the Novel Species Microvirga brassicacearum, a Rapeseed Endophyte with Biotechnological Potential.</title>
        <authorList>
            <person name="Jimenez-Gomez A."/>
            <person name="Saati-Santamaria Z."/>
            <person name="Igual J.M."/>
            <person name="Rivas R."/>
            <person name="Mateos P.F."/>
            <person name="Garcia-Fraile P."/>
        </authorList>
    </citation>
    <scope>NUCLEOTIDE SEQUENCE [LARGE SCALE GENOMIC DNA]</scope>
    <source>
        <strain evidence="1 2">CDVBN77</strain>
    </source>
</reference>
<proteinExistence type="predicted"/>
<comment type="caution">
    <text evidence="1">The sequence shown here is derived from an EMBL/GenBank/DDBJ whole genome shotgun (WGS) entry which is preliminary data.</text>
</comment>